<comment type="catalytic activity">
    <reaction evidence="1">
        <text>ATP + protein L-histidine = ADP + protein N-phospho-L-histidine.</text>
        <dbReference type="EC" id="2.7.13.3"/>
    </reaction>
</comment>
<evidence type="ECO:0000259" key="17">
    <source>
        <dbReference type="PROSITE" id="PS50109"/>
    </source>
</evidence>
<keyword evidence="6 16" id="KW-0812">Transmembrane</keyword>
<evidence type="ECO:0000256" key="7">
    <source>
        <dbReference type="ARBA" id="ARBA00022741"/>
    </source>
</evidence>
<evidence type="ECO:0000256" key="11">
    <source>
        <dbReference type="ARBA" id="ARBA00023136"/>
    </source>
</evidence>
<dbReference type="AlphaFoldDB" id="A0A5C5U0C3"/>
<dbReference type="InterPro" id="IPR036890">
    <property type="entry name" value="HATPase_C_sf"/>
</dbReference>
<dbReference type="Gene3D" id="1.20.120.160">
    <property type="entry name" value="HPT domain"/>
    <property type="match status" value="1"/>
</dbReference>
<evidence type="ECO:0000256" key="8">
    <source>
        <dbReference type="ARBA" id="ARBA00022840"/>
    </source>
</evidence>
<evidence type="ECO:0000256" key="14">
    <source>
        <dbReference type="SAM" id="Coils"/>
    </source>
</evidence>
<dbReference type="Pfam" id="PF00512">
    <property type="entry name" value="HisKA"/>
    <property type="match status" value="1"/>
</dbReference>
<keyword evidence="10" id="KW-0902">Two-component regulatory system</keyword>
<feature type="compositionally biased region" description="Pro residues" evidence="15">
    <location>
        <begin position="749"/>
        <end position="765"/>
    </location>
</feature>
<feature type="region of interest" description="Disordered" evidence="15">
    <location>
        <begin position="464"/>
        <end position="495"/>
    </location>
</feature>
<dbReference type="Gene3D" id="1.10.287.130">
    <property type="match status" value="1"/>
</dbReference>
<feature type="compositionally biased region" description="Low complexity" evidence="15">
    <location>
        <begin position="677"/>
        <end position="687"/>
    </location>
</feature>
<comment type="subcellular location">
    <subcellularLocation>
        <location evidence="2">Cell membrane</location>
        <topology evidence="2">Multi-pass membrane protein</topology>
    </subcellularLocation>
</comment>
<dbReference type="InterPro" id="IPR011006">
    <property type="entry name" value="CheY-like_superfamily"/>
</dbReference>
<dbReference type="SMART" id="SM00388">
    <property type="entry name" value="HisKA"/>
    <property type="match status" value="1"/>
</dbReference>
<feature type="domain" description="HPt" evidence="19">
    <location>
        <begin position="844"/>
        <end position="937"/>
    </location>
</feature>
<keyword evidence="21" id="KW-1185">Reference proteome</keyword>
<dbReference type="GO" id="GO:0005886">
    <property type="term" value="C:plasma membrane"/>
    <property type="evidence" value="ECO:0007669"/>
    <property type="project" value="UniProtKB-SubCell"/>
</dbReference>
<evidence type="ECO:0000256" key="13">
    <source>
        <dbReference type="PROSITE-ProRule" id="PRU00169"/>
    </source>
</evidence>
<evidence type="ECO:0000256" key="3">
    <source>
        <dbReference type="ARBA" id="ARBA00012438"/>
    </source>
</evidence>
<dbReference type="Pfam" id="PF00072">
    <property type="entry name" value="Response_reg"/>
    <property type="match status" value="1"/>
</dbReference>
<evidence type="ECO:0000259" key="19">
    <source>
        <dbReference type="PROSITE" id="PS50894"/>
    </source>
</evidence>
<dbReference type="PROSITE" id="PS50894">
    <property type="entry name" value="HPT"/>
    <property type="match status" value="1"/>
</dbReference>
<evidence type="ECO:0000259" key="18">
    <source>
        <dbReference type="PROSITE" id="PS50110"/>
    </source>
</evidence>
<evidence type="ECO:0000256" key="12">
    <source>
        <dbReference type="PROSITE-ProRule" id="PRU00110"/>
    </source>
</evidence>
<dbReference type="PRINTS" id="PR00344">
    <property type="entry name" value="BCTRLSENSOR"/>
</dbReference>
<dbReference type="InterPro" id="IPR036641">
    <property type="entry name" value="HPT_dom_sf"/>
</dbReference>
<gene>
    <name evidence="20" type="ORF">FQY79_09450</name>
</gene>
<name>A0A5C5U0C3_9GAMM</name>
<evidence type="ECO:0000256" key="4">
    <source>
        <dbReference type="ARBA" id="ARBA00022475"/>
    </source>
</evidence>
<keyword evidence="5 13" id="KW-0597">Phosphoprotein</keyword>
<evidence type="ECO:0000256" key="2">
    <source>
        <dbReference type="ARBA" id="ARBA00004651"/>
    </source>
</evidence>
<keyword evidence="7" id="KW-0547">Nucleotide-binding</keyword>
<dbReference type="SMART" id="SM00387">
    <property type="entry name" value="HATPase_c"/>
    <property type="match status" value="1"/>
</dbReference>
<evidence type="ECO:0000256" key="9">
    <source>
        <dbReference type="ARBA" id="ARBA00022989"/>
    </source>
</evidence>
<feature type="coiled-coil region" evidence="14">
    <location>
        <begin position="57"/>
        <end position="101"/>
    </location>
</feature>
<dbReference type="PROSITE" id="PS50109">
    <property type="entry name" value="HIS_KIN"/>
    <property type="match status" value="1"/>
</dbReference>
<dbReference type="InterPro" id="IPR001789">
    <property type="entry name" value="Sig_transdc_resp-reg_receiver"/>
</dbReference>
<feature type="domain" description="Response regulatory" evidence="18">
    <location>
        <begin position="503"/>
        <end position="623"/>
    </location>
</feature>
<dbReference type="EC" id="2.7.13.3" evidence="3"/>
<evidence type="ECO:0000256" key="1">
    <source>
        <dbReference type="ARBA" id="ARBA00000085"/>
    </source>
</evidence>
<dbReference type="CDD" id="cd00088">
    <property type="entry name" value="HPT"/>
    <property type="match status" value="1"/>
</dbReference>
<feature type="compositionally biased region" description="Low complexity" evidence="15">
    <location>
        <begin position="465"/>
        <end position="495"/>
    </location>
</feature>
<evidence type="ECO:0000313" key="20">
    <source>
        <dbReference type="EMBL" id="TWT18995.1"/>
    </source>
</evidence>
<dbReference type="GO" id="GO:0005524">
    <property type="term" value="F:ATP binding"/>
    <property type="evidence" value="ECO:0007669"/>
    <property type="project" value="UniProtKB-KW"/>
</dbReference>
<feature type="compositionally biased region" description="Pro residues" evidence="15">
    <location>
        <begin position="705"/>
        <end position="720"/>
    </location>
</feature>
<feature type="modified residue" description="Phosphohistidine" evidence="12">
    <location>
        <position position="883"/>
    </location>
</feature>
<reference evidence="20 21" key="1">
    <citation type="submission" date="2019-07" db="EMBL/GenBank/DDBJ databases">
        <title>Luteimonas sp. YD-1 nov., isolated from acidic soil.</title>
        <authorList>
            <person name="Zhou J."/>
        </authorList>
    </citation>
    <scope>NUCLEOTIDE SEQUENCE [LARGE SCALE GENOMIC DNA]</scope>
    <source>
        <strain evidence="20 21">YD-1</strain>
    </source>
</reference>
<feature type="compositionally biased region" description="Low complexity" evidence="15">
    <location>
        <begin position="721"/>
        <end position="730"/>
    </location>
</feature>
<dbReference type="InterPro" id="IPR036097">
    <property type="entry name" value="HisK_dim/P_sf"/>
</dbReference>
<sequence length="944" mass="100332">MLRWFTLGAAGGAAVTMALHALGLDGPWLGVALVMALLAAFAAIAVFYNIRVRERELREAQERTQRDEQLLGELQRELERHAQLEQELRLAKQAAESAVLAKGEFLATMSHEIRTPLNGIVPMLDLLMHARLAPDHAELVRTAYLSSQQMLRIVDDILDYSKLEADKLELETTAFNLRELLEGVMQLMERPAQSKGLRLHMQIDPGVRLPVRGDPVRLRQVLGNLVSNAVKFTERGSVTVSLRKLGETPSQHQLRFEVRDTGIGISQAAQSRLFQAFSQADASTTRLYGGTGLGLAISKRIVDLMGGRIGVESEPGLGATFWFEIPLLKVQGDMQAEERPQQGGRLLLLSGDPRLRLRLSMLLPNWGLRVTSVETTQEALDRLRNAANQGPPWAYSIVLADLAGMRNTALALHRNLGRQNVYGDLRLVCLYGEDPVPDELQRSVTLLSRQAPDPDLRAALFESSEAPAAGESAPDAAPAAVAATPAATPSPAAPDGLAARKPRVLLVEDNPVNLMVGQRLLGVLGITCDTASNGEAALLRMSASRYDIVLMDCQMPVMDGYTATQRWRETEAANGDGRRLPIIAMTANAMAGDRQKCLDAGMDDYLPKPVTRSELERCLHRWWDPDQIPVPPEFADLAGRPAGADAIDAPTSTSLDPQLLGLPTAEARSDAPDRDAAPAAATAAAVAPAPPPTPAMPPDTAAPDAAPPAPAVARPTPAPRPARTGTAQPAGADGRIEPVVPASWAGAPKPAPAPAAPAAPAPRPAILPATPARAPGGSPSNAPAAPVRAAAPPVPPTPPPPASPPPAPASGAATMQPAAPSEPPRRPLAPVLDASVLDDLESMLGEEVDRLVDVFLEDSPRLIRALERAAAGPDYDALRDAAHSLKSSSANLGALSLSAAAKRVELAARERSLERPAVAVALISNEFARARQQLLARRDARARG</sequence>
<dbReference type="GO" id="GO:0000155">
    <property type="term" value="F:phosphorelay sensor kinase activity"/>
    <property type="evidence" value="ECO:0007669"/>
    <property type="project" value="InterPro"/>
</dbReference>
<keyword evidence="11 16" id="KW-0472">Membrane</keyword>
<dbReference type="Gene3D" id="3.30.565.10">
    <property type="entry name" value="Histidine kinase-like ATPase, C-terminal domain"/>
    <property type="match status" value="1"/>
</dbReference>
<keyword evidence="8" id="KW-0067">ATP-binding</keyword>
<organism evidence="20 21">
    <name type="scientific">Luteimonas wenzhouensis</name>
    <dbReference type="NCBI Taxonomy" id="2599615"/>
    <lineage>
        <taxon>Bacteria</taxon>
        <taxon>Pseudomonadati</taxon>
        <taxon>Pseudomonadota</taxon>
        <taxon>Gammaproteobacteria</taxon>
        <taxon>Lysobacterales</taxon>
        <taxon>Lysobacteraceae</taxon>
        <taxon>Luteimonas</taxon>
    </lineage>
</organism>
<feature type="region of interest" description="Disordered" evidence="15">
    <location>
        <begin position="633"/>
        <end position="829"/>
    </location>
</feature>
<comment type="caution">
    <text evidence="20">The sequence shown here is derived from an EMBL/GenBank/DDBJ whole genome shotgun (WGS) entry which is preliminary data.</text>
</comment>
<dbReference type="Gene3D" id="3.40.50.2300">
    <property type="match status" value="1"/>
</dbReference>
<evidence type="ECO:0000256" key="5">
    <source>
        <dbReference type="ARBA" id="ARBA00022553"/>
    </source>
</evidence>
<evidence type="ECO:0000256" key="15">
    <source>
        <dbReference type="SAM" id="MobiDB-lite"/>
    </source>
</evidence>
<keyword evidence="9 16" id="KW-1133">Transmembrane helix</keyword>
<dbReference type="Pfam" id="PF02518">
    <property type="entry name" value="HATPase_c"/>
    <property type="match status" value="1"/>
</dbReference>
<dbReference type="CDD" id="cd16922">
    <property type="entry name" value="HATPase_EvgS-ArcB-TorS-like"/>
    <property type="match status" value="1"/>
</dbReference>
<dbReference type="SUPFAM" id="SSF52172">
    <property type="entry name" value="CheY-like"/>
    <property type="match status" value="1"/>
</dbReference>
<accession>A0A5C5U0C3</accession>
<evidence type="ECO:0000256" key="16">
    <source>
        <dbReference type="SAM" id="Phobius"/>
    </source>
</evidence>
<feature type="compositionally biased region" description="Pro residues" evidence="15">
    <location>
        <begin position="792"/>
        <end position="808"/>
    </location>
</feature>
<proteinExistence type="predicted"/>
<protein>
    <recommendedName>
        <fullName evidence="3">histidine kinase</fullName>
        <ecNumber evidence="3">2.7.13.3</ecNumber>
    </recommendedName>
</protein>
<evidence type="ECO:0000256" key="10">
    <source>
        <dbReference type="ARBA" id="ARBA00023012"/>
    </source>
</evidence>
<dbReference type="InterPro" id="IPR003661">
    <property type="entry name" value="HisK_dim/P_dom"/>
</dbReference>
<dbReference type="OrthoDB" id="9797243at2"/>
<feature type="compositionally biased region" description="Low complexity" evidence="15">
    <location>
        <begin position="766"/>
        <end position="791"/>
    </location>
</feature>
<dbReference type="PROSITE" id="PS50110">
    <property type="entry name" value="RESPONSE_REGULATORY"/>
    <property type="match status" value="1"/>
</dbReference>
<dbReference type="InterPro" id="IPR008207">
    <property type="entry name" value="Sig_transdc_His_kin_Hpt_dom"/>
</dbReference>
<dbReference type="SMART" id="SM00073">
    <property type="entry name" value="HPT"/>
    <property type="match status" value="1"/>
</dbReference>
<dbReference type="InterPro" id="IPR003594">
    <property type="entry name" value="HATPase_dom"/>
</dbReference>
<dbReference type="InterPro" id="IPR004358">
    <property type="entry name" value="Sig_transdc_His_kin-like_C"/>
</dbReference>
<dbReference type="SMART" id="SM00448">
    <property type="entry name" value="REC"/>
    <property type="match status" value="1"/>
</dbReference>
<feature type="compositionally biased region" description="Basic and acidic residues" evidence="15">
    <location>
        <begin position="667"/>
        <end position="676"/>
    </location>
</feature>
<dbReference type="EMBL" id="VOHE01000004">
    <property type="protein sequence ID" value="TWT18995.1"/>
    <property type="molecule type" value="Genomic_DNA"/>
</dbReference>
<dbReference type="CDD" id="cd17546">
    <property type="entry name" value="REC_hyHK_CKI1_RcsC-like"/>
    <property type="match status" value="1"/>
</dbReference>
<dbReference type="PANTHER" id="PTHR45339:SF1">
    <property type="entry name" value="HYBRID SIGNAL TRANSDUCTION HISTIDINE KINASE J"/>
    <property type="match status" value="1"/>
</dbReference>
<dbReference type="SUPFAM" id="SSF55874">
    <property type="entry name" value="ATPase domain of HSP90 chaperone/DNA topoisomerase II/histidine kinase"/>
    <property type="match status" value="1"/>
</dbReference>
<dbReference type="FunFam" id="3.30.565.10:FF:000010">
    <property type="entry name" value="Sensor histidine kinase RcsC"/>
    <property type="match status" value="1"/>
</dbReference>
<evidence type="ECO:0000256" key="6">
    <source>
        <dbReference type="ARBA" id="ARBA00022692"/>
    </source>
</evidence>
<dbReference type="PANTHER" id="PTHR45339">
    <property type="entry name" value="HYBRID SIGNAL TRANSDUCTION HISTIDINE KINASE J"/>
    <property type="match status" value="1"/>
</dbReference>
<dbReference type="SUPFAM" id="SSF47384">
    <property type="entry name" value="Homodimeric domain of signal transducing histidine kinase"/>
    <property type="match status" value="1"/>
</dbReference>
<dbReference type="CDD" id="cd00082">
    <property type="entry name" value="HisKA"/>
    <property type="match status" value="1"/>
</dbReference>
<evidence type="ECO:0000313" key="21">
    <source>
        <dbReference type="Proteomes" id="UP000315949"/>
    </source>
</evidence>
<keyword evidence="4" id="KW-1003">Cell membrane</keyword>
<feature type="modified residue" description="4-aspartylphosphate" evidence="13">
    <location>
        <position position="552"/>
    </location>
</feature>
<dbReference type="InterPro" id="IPR005467">
    <property type="entry name" value="His_kinase_dom"/>
</dbReference>
<feature type="transmembrane region" description="Helical" evidence="16">
    <location>
        <begin position="28"/>
        <end position="48"/>
    </location>
</feature>
<dbReference type="Pfam" id="PF01627">
    <property type="entry name" value="Hpt"/>
    <property type="match status" value="1"/>
</dbReference>
<feature type="compositionally biased region" description="Pro residues" evidence="15">
    <location>
        <begin position="688"/>
        <end position="697"/>
    </location>
</feature>
<dbReference type="SUPFAM" id="SSF47226">
    <property type="entry name" value="Histidine-containing phosphotransfer domain, HPT domain"/>
    <property type="match status" value="1"/>
</dbReference>
<feature type="domain" description="Histidine kinase" evidence="17">
    <location>
        <begin position="108"/>
        <end position="329"/>
    </location>
</feature>
<keyword evidence="14" id="KW-0175">Coiled coil</keyword>
<dbReference type="Proteomes" id="UP000315949">
    <property type="component" value="Unassembled WGS sequence"/>
</dbReference>